<dbReference type="PANTHER" id="PTHR42659:SF2">
    <property type="entry name" value="XANTHINE DEHYDROGENASE SUBUNIT C-RELATED"/>
    <property type="match status" value="1"/>
</dbReference>
<organism evidence="5 6">
    <name type="scientific">Rhodopseudomonas palustris</name>
    <dbReference type="NCBI Taxonomy" id="1076"/>
    <lineage>
        <taxon>Bacteria</taxon>
        <taxon>Pseudomonadati</taxon>
        <taxon>Pseudomonadota</taxon>
        <taxon>Alphaproteobacteria</taxon>
        <taxon>Hyphomicrobiales</taxon>
        <taxon>Nitrobacteraceae</taxon>
        <taxon>Rhodopseudomonas</taxon>
    </lineage>
</organism>
<comment type="caution">
    <text evidence="5">The sequence shown here is derived from an EMBL/GenBank/DDBJ whole genome shotgun (WGS) entry which is preliminary data.</text>
</comment>
<feature type="domain" description="FAD-binding PCMH-type" evidence="4">
    <location>
        <begin position="1"/>
        <end position="176"/>
    </location>
</feature>
<dbReference type="GO" id="GO:0016491">
    <property type="term" value="F:oxidoreductase activity"/>
    <property type="evidence" value="ECO:0007669"/>
    <property type="project" value="UniProtKB-KW"/>
</dbReference>
<dbReference type="PROSITE" id="PS51387">
    <property type="entry name" value="FAD_PCMH"/>
    <property type="match status" value="1"/>
</dbReference>
<evidence type="ECO:0000313" key="6">
    <source>
        <dbReference type="Proteomes" id="UP000285523"/>
    </source>
</evidence>
<dbReference type="SUPFAM" id="SSF55447">
    <property type="entry name" value="CO dehydrogenase flavoprotein C-terminal domain-like"/>
    <property type="match status" value="1"/>
</dbReference>
<dbReference type="OrthoDB" id="9793944at2"/>
<dbReference type="EMBL" id="QYYD01000025">
    <property type="protein sequence ID" value="RJF69210.1"/>
    <property type="molecule type" value="Genomic_DNA"/>
</dbReference>
<dbReference type="SUPFAM" id="SSF56176">
    <property type="entry name" value="FAD-binding/transporter-associated domain-like"/>
    <property type="match status" value="1"/>
</dbReference>
<dbReference type="PANTHER" id="PTHR42659">
    <property type="entry name" value="XANTHINE DEHYDROGENASE SUBUNIT C-RELATED"/>
    <property type="match status" value="1"/>
</dbReference>
<sequence length="294" mass="31570">MKMPPFDYACPTTLDEAVQLLAANDGAKVLSGGQSLLPLLAFRMAYPPLLVDIQKLPGIDAIEVTADGLRVGARVRWCQIEQDQRLSTAHPLFQAMIDHVAHYQIRNRGTVGGSLAHADPSAEMPGLARVCDCEIVAVGKDGPRAIKAADFFVAALQTALAPDEIITEVRFPPWRPGRRWAFHEFARRKGDFAMAGVAVFFDVDAAGRIVDPHVGAIGAGDTPLRLTGVEQALAGRILDDDLIARARTLASESVEPSADIHASADYRKSLIGTLTARALRDAGARKESFVENAG</sequence>
<dbReference type="InterPro" id="IPR002346">
    <property type="entry name" value="Mopterin_DH_FAD-bd"/>
</dbReference>
<dbReference type="InterPro" id="IPR051312">
    <property type="entry name" value="Diverse_Substr_Oxidored"/>
</dbReference>
<dbReference type="Proteomes" id="UP000285523">
    <property type="component" value="Unassembled WGS sequence"/>
</dbReference>
<dbReference type="Pfam" id="PF03450">
    <property type="entry name" value="CO_deh_flav_C"/>
    <property type="match status" value="1"/>
</dbReference>
<evidence type="ECO:0000256" key="3">
    <source>
        <dbReference type="ARBA" id="ARBA00023002"/>
    </source>
</evidence>
<dbReference type="GO" id="GO:0071949">
    <property type="term" value="F:FAD binding"/>
    <property type="evidence" value="ECO:0007669"/>
    <property type="project" value="InterPro"/>
</dbReference>
<dbReference type="InterPro" id="IPR036318">
    <property type="entry name" value="FAD-bd_PCMH-like_sf"/>
</dbReference>
<dbReference type="Gene3D" id="3.30.390.50">
    <property type="entry name" value="CO dehydrogenase flavoprotein, C-terminal domain"/>
    <property type="match status" value="1"/>
</dbReference>
<keyword evidence="3" id="KW-0560">Oxidoreductase</keyword>
<dbReference type="AlphaFoldDB" id="A0A418V0H6"/>
<reference evidence="5 6" key="1">
    <citation type="submission" date="2018-09" db="EMBL/GenBank/DDBJ databases">
        <title>Draft genome sequence of Rhodopseudomonas palustris 2.1.18.</title>
        <authorList>
            <person name="Robertson S.L."/>
            <person name="Meyer T.E."/>
            <person name="Kyndt J.A."/>
        </authorList>
    </citation>
    <scope>NUCLEOTIDE SEQUENCE [LARGE SCALE GENOMIC DNA]</scope>
    <source>
        <strain evidence="5 6">2.1.18</strain>
    </source>
</reference>
<accession>A0A418V0H6</accession>
<dbReference type="Gene3D" id="3.30.465.10">
    <property type="match status" value="1"/>
</dbReference>
<keyword evidence="2" id="KW-0274">FAD</keyword>
<dbReference type="SMART" id="SM01092">
    <property type="entry name" value="CO_deh_flav_C"/>
    <property type="match status" value="1"/>
</dbReference>
<protein>
    <submittedName>
        <fullName evidence="5">Xanthine dehydrogenase family protein subunit M</fullName>
    </submittedName>
</protein>
<dbReference type="InterPro" id="IPR016167">
    <property type="entry name" value="FAD-bd_PCMH_sub1"/>
</dbReference>
<dbReference type="InterPro" id="IPR036683">
    <property type="entry name" value="CO_DH_flav_C_dom_sf"/>
</dbReference>
<name>A0A418V0H6_RHOPL</name>
<dbReference type="RefSeq" id="WP_119858525.1">
    <property type="nucleotide sequence ID" value="NZ_QYYD01000025.1"/>
</dbReference>
<dbReference type="InterPro" id="IPR016166">
    <property type="entry name" value="FAD-bd_PCMH"/>
</dbReference>
<dbReference type="InterPro" id="IPR005107">
    <property type="entry name" value="CO_DH_flav_C"/>
</dbReference>
<evidence type="ECO:0000256" key="1">
    <source>
        <dbReference type="ARBA" id="ARBA00022630"/>
    </source>
</evidence>
<evidence type="ECO:0000313" key="5">
    <source>
        <dbReference type="EMBL" id="RJF69210.1"/>
    </source>
</evidence>
<evidence type="ECO:0000256" key="2">
    <source>
        <dbReference type="ARBA" id="ARBA00022827"/>
    </source>
</evidence>
<proteinExistence type="predicted"/>
<dbReference type="Pfam" id="PF00941">
    <property type="entry name" value="FAD_binding_5"/>
    <property type="match status" value="1"/>
</dbReference>
<gene>
    <name evidence="5" type="ORF">D4Q52_20990</name>
</gene>
<evidence type="ECO:0000259" key="4">
    <source>
        <dbReference type="PROSITE" id="PS51387"/>
    </source>
</evidence>
<dbReference type="InterPro" id="IPR016169">
    <property type="entry name" value="FAD-bd_PCMH_sub2"/>
</dbReference>
<keyword evidence="1" id="KW-0285">Flavoprotein</keyword>
<dbReference type="Gene3D" id="3.30.43.10">
    <property type="entry name" value="Uridine Diphospho-n-acetylenolpyruvylglucosamine Reductase, domain 2"/>
    <property type="match status" value="1"/>
</dbReference>